<dbReference type="PANTHER" id="PTHR31672">
    <property type="entry name" value="BNACNNG10540D PROTEIN"/>
    <property type="match status" value="1"/>
</dbReference>
<dbReference type="InterPro" id="IPR050796">
    <property type="entry name" value="SCF_F-box_component"/>
</dbReference>
<reference evidence="1 2" key="1">
    <citation type="submission" date="2024-02" db="EMBL/GenBank/DDBJ databases">
        <authorList>
            <consortium name="ELIXIR-Norway"/>
            <consortium name="Elixir Norway"/>
        </authorList>
    </citation>
    <scope>NUCLEOTIDE SEQUENCE [LARGE SCALE GENOMIC DNA]</scope>
</reference>
<dbReference type="Proteomes" id="UP001497512">
    <property type="component" value="Chromosome 1"/>
</dbReference>
<evidence type="ECO:0000313" key="1">
    <source>
        <dbReference type="EMBL" id="CAK9189617.1"/>
    </source>
</evidence>
<organism evidence="1 2">
    <name type="scientific">Sphagnum troendelagicum</name>
    <dbReference type="NCBI Taxonomy" id="128251"/>
    <lineage>
        <taxon>Eukaryota</taxon>
        <taxon>Viridiplantae</taxon>
        <taxon>Streptophyta</taxon>
        <taxon>Embryophyta</taxon>
        <taxon>Bryophyta</taxon>
        <taxon>Sphagnophytina</taxon>
        <taxon>Sphagnopsida</taxon>
        <taxon>Sphagnales</taxon>
        <taxon>Sphagnaceae</taxon>
        <taxon>Sphagnum</taxon>
    </lineage>
</organism>
<accession>A0ABP0T8H7</accession>
<proteinExistence type="predicted"/>
<protein>
    <submittedName>
        <fullName evidence="1">Uncharacterized protein</fullName>
    </submittedName>
</protein>
<evidence type="ECO:0000313" key="2">
    <source>
        <dbReference type="Proteomes" id="UP001497512"/>
    </source>
</evidence>
<keyword evidence="2" id="KW-1185">Reference proteome</keyword>
<sequence>MSVEQSARDCIGTGVCSATSQGHRSSPNSEYPLEAAEWHHFPLSALGPISAGVYPISTAGGLVCLSNIYGERIFVVNPVTNACRKLPQDVSNCGKYQFLTMALMEVTQRSTKHYTLTLALTRKPWPEGSNLTSLLCEQQVNASHFSFAVYDSGTDCWSRRDKLTPGLLDNKSFRLFPSGAAVMAGIDSVGNQVFRLIPKPLDIAPKADWMEAPNDSNSQGLAYGVKFSWLPQSVDIYKLPSAGQLDWKKDVRLRSSLMQSHDQLLCC</sequence>
<name>A0ABP0T8H7_9BRYO</name>
<gene>
    <name evidence="1" type="ORF">CSSPTR1EN2_LOCUS268</name>
</gene>
<dbReference type="EMBL" id="OZ019893">
    <property type="protein sequence ID" value="CAK9189617.1"/>
    <property type="molecule type" value="Genomic_DNA"/>
</dbReference>